<reference evidence="1 2" key="1">
    <citation type="submission" date="2016-11" db="EMBL/GenBank/DDBJ databases">
        <authorList>
            <person name="Jaros S."/>
            <person name="Januszkiewicz K."/>
            <person name="Wedrychowicz H."/>
        </authorList>
    </citation>
    <scope>NUCLEOTIDE SEQUENCE [LARGE SCALE GENOMIC DNA]</scope>
    <source>
        <strain evidence="1 2">GAS95</strain>
    </source>
</reference>
<dbReference type="AlphaFoldDB" id="A0A1N6GQT6"/>
<accession>A0A1N6GQT6</accession>
<protein>
    <submittedName>
        <fullName evidence="1">Uncharacterized protein</fullName>
    </submittedName>
</protein>
<gene>
    <name evidence="1" type="ORF">SAMN05444165_0911</name>
</gene>
<sequence>MWIFYAFNNSIGGIRILLRFNNPDPASWIPIMSALCLLLISNQYISGADCDRFVPKSTYLSRMAAGSGDLTIPPCAAAFPGQWKCYGYFVVKP</sequence>
<proteinExistence type="predicted"/>
<dbReference type="EMBL" id="FSRU01000001">
    <property type="protein sequence ID" value="SIO09900.1"/>
    <property type="molecule type" value="Genomic_DNA"/>
</dbReference>
<evidence type="ECO:0000313" key="2">
    <source>
        <dbReference type="Proteomes" id="UP000185151"/>
    </source>
</evidence>
<keyword evidence="2" id="KW-1185">Reference proteome</keyword>
<name>A0A1N6GQT6_9BURK</name>
<organism evidence="1 2">
    <name type="scientific">Paraburkholderia phenazinium</name>
    <dbReference type="NCBI Taxonomy" id="60549"/>
    <lineage>
        <taxon>Bacteria</taxon>
        <taxon>Pseudomonadati</taxon>
        <taxon>Pseudomonadota</taxon>
        <taxon>Betaproteobacteria</taxon>
        <taxon>Burkholderiales</taxon>
        <taxon>Burkholderiaceae</taxon>
        <taxon>Paraburkholderia</taxon>
    </lineage>
</organism>
<evidence type="ECO:0000313" key="1">
    <source>
        <dbReference type="EMBL" id="SIO09900.1"/>
    </source>
</evidence>
<dbReference type="Proteomes" id="UP000185151">
    <property type="component" value="Unassembled WGS sequence"/>
</dbReference>